<dbReference type="Proteomes" id="UP000315628">
    <property type="component" value="Unassembled WGS sequence"/>
</dbReference>
<feature type="transmembrane region" description="Helical" evidence="2">
    <location>
        <begin position="1594"/>
        <end position="1617"/>
    </location>
</feature>
<feature type="signal peptide" evidence="3">
    <location>
        <begin position="1"/>
        <end position="46"/>
    </location>
</feature>
<feature type="region of interest" description="Disordered" evidence="1">
    <location>
        <begin position="1519"/>
        <end position="1587"/>
    </location>
</feature>
<dbReference type="Gene3D" id="3.40.50.410">
    <property type="entry name" value="von Willebrand factor, type A domain"/>
    <property type="match status" value="1"/>
</dbReference>
<dbReference type="InterPro" id="IPR026466">
    <property type="entry name" value="Fim_isopep_form_D2_dom"/>
</dbReference>
<feature type="region of interest" description="Disordered" evidence="1">
    <location>
        <begin position="155"/>
        <end position="293"/>
    </location>
</feature>
<dbReference type="InterPro" id="IPR047589">
    <property type="entry name" value="DUF11_rpt"/>
</dbReference>
<accession>A0A560WDT1</accession>
<dbReference type="Gene3D" id="2.60.40.740">
    <property type="match status" value="4"/>
</dbReference>
<feature type="compositionally biased region" description="Acidic residues" evidence="1">
    <location>
        <begin position="720"/>
        <end position="731"/>
    </location>
</feature>
<protein>
    <submittedName>
        <fullName evidence="5">Putative repeat protein (TIGR01451 family)/fimbrial isopeptide formation D2 family protein</fullName>
    </submittedName>
</protein>
<dbReference type="PANTHER" id="PTHR34819">
    <property type="entry name" value="LARGE CYSTEINE-RICH PERIPLASMIC PROTEIN OMCB"/>
    <property type="match status" value="1"/>
</dbReference>
<gene>
    <name evidence="5" type="ORF">FB557_1360</name>
</gene>
<dbReference type="Pfam" id="PF00092">
    <property type="entry name" value="VWA"/>
    <property type="match status" value="1"/>
</dbReference>
<evidence type="ECO:0000313" key="6">
    <source>
        <dbReference type="Proteomes" id="UP000315628"/>
    </source>
</evidence>
<feature type="region of interest" description="Disordered" evidence="1">
    <location>
        <begin position="1403"/>
        <end position="1430"/>
    </location>
</feature>
<dbReference type="NCBIfam" id="TIGR04226">
    <property type="entry name" value="RrgB_K2N_iso_D2"/>
    <property type="match status" value="3"/>
</dbReference>
<organism evidence="5 6">
    <name type="scientific">Marihabitans asiaticum</name>
    <dbReference type="NCBI Taxonomy" id="415218"/>
    <lineage>
        <taxon>Bacteria</taxon>
        <taxon>Bacillati</taxon>
        <taxon>Actinomycetota</taxon>
        <taxon>Actinomycetes</taxon>
        <taxon>Micrococcales</taxon>
        <taxon>Intrasporangiaceae</taxon>
        <taxon>Marihabitans</taxon>
    </lineage>
</organism>
<feature type="compositionally biased region" description="Acidic residues" evidence="1">
    <location>
        <begin position="1523"/>
        <end position="1535"/>
    </location>
</feature>
<dbReference type="CDD" id="cd00198">
    <property type="entry name" value="vWFA"/>
    <property type="match status" value="1"/>
</dbReference>
<feature type="chain" id="PRO_5021726927" evidence="3">
    <location>
        <begin position="47"/>
        <end position="1628"/>
    </location>
</feature>
<feature type="domain" description="VWFA" evidence="4">
    <location>
        <begin position="331"/>
        <end position="530"/>
    </location>
</feature>
<feature type="compositionally biased region" description="Basic and acidic residues" evidence="1">
    <location>
        <begin position="214"/>
        <end position="293"/>
    </location>
</feature>
<sequence length="1628" mass="169744">MSGVGRQASTRSKFSARRRFRRRLSRGVAVLGAGVLATSWAAPVGAAPGDSPVELKLTVEAVGIDEGATWRTEVSLDHGAAEPVKEELTAVGAAQASTSFPDLDPGKVSLSLSEGTLTCKQPDLDPFGKGYQVDLATTASLTCRVADLVGEAPADAARMAASEPDAPAEEPAKEEQKSEAPAQEPAKEEQKSEAPAQEPAKEEQKSEALAQEPAKGEQKSEAPAEEPAKGEQKSEAPAEEPAKDGQKSEAPAKDQAKDEPTNGESAKDEKADAKELPEGLPKECYDESMSDEERQRLEIDCSGEERGMAAQRAVPPSTVQNPPLPPSCAIDVMMVVDESGSIAQANAEGQMKTAMNSLFSALSNTGSTMAITSFSTFGNSEVSFTPVDSASIATTGPLGGYANSYSAFGGTNWQDGLREAREVQPADGTTELVLFLTDGEPNYYGDAPPVQGPGNGYDVTARNLAVTQADAIKTAGSHMFVVGIGNVREGNLQTVSGDVRFPDDGAPFGSSDYAVVPNFDDLESALRAAVYAQCAPEVIVNKRVDTDGDGDYETPGQGFEFEAEISDINTDGGVVDWVRPDAADNATPVTQSTGTNGSAQFEWRFGSQDAPQPGQLDMRIEETPRPGYTYMGATCEARLLAADGTLVTTDLGRFAAGDPITLNDIQERTIIECTAENRADTRVVLQKQWADAIADDKATLTIEGGGETTSDTSTAPDAPTVDDSDADDAPDADNSAELSVPTGTAVTLTESLGGNDGNYTATLACVDGSGNPYTVSYDATARQGEIDTTNAAGQTITCTFENTLQRFDVTLTKEWVDGAEGDTAGLTINDGPTGDDAVESVVGEETAAQATVPVSFGDPVSVAELLGEDNAGSYDTSLSCEGTDVDYEAGDLEGQFTMPANDVACTFTNERRQAGVTLTKEWVDAFTGDTAGLTINDGPTGDDAVVSEVGADPASVTVPVSSGDPVTVAELLGSDNTGTYDTTLACEGVDPSYTAGSLSGTFTMPDNPVRCAFANTARGEYTYAKSVDVGDGATVQPGDTLVYTVTATHTGGTRVDDVVISDDLSDVLDNATIGTITAPEGTTAELADDGETLTWTIPALSPDEELTLTYEVTVDDDQWGETLRNAVTSTGGECEEDCDTENPVPSYVLEKSADAADGEQVEPGDSVTYTLRATNDSDAVLSGRSVTDDLTDVLDNASFDEGSLSYGEVTDGSQAVLDGETLTWTLPRLAPGESATVSYTVTVKADQWGESLRNVATPGDDDGGECVEDCDTEHPVPSYTLSKSSDPADGSSVEPGDSVTYTVRATNDSDAVLSGRSVTDDLTDVLDNASFDDGSISYGEVTDGSAAVRDGSTLTWTLPRLAPGESATVSYTVTVKADQWGESLRNVATPGDDDGGECVEDCDTEHPVPSYTLSKSSDPADGSSVEPGDSVTYTVRATNDSDAVLSGRSVTDDLTDVLDNASFDDGSISYGEVTDGSAAVRDGSTLTWTLPRLAPGESATVSYTVRVKADQWGESLRNVATAGDDDGGECVEDCDTEHPTPEKPKPEEPTPPKPEEPTPPKPEEPTPTHPTPTHPAPTHPAPTVPTGELEVGGLPVWTVTLGMLLVLLGGAGAFVAARSGRRGTHRHE</sequence>
<evidence type="ECO:0000313" key="5">
    <source>
        <dbReference type="EMBL" id="TWD15827.1"/>
    </source>
</evidence>
<dbReference type="NCBIfam" id="TIGR01451">
    <property type="entry name" value="B_ant_repeat"/>
    <property type="match status" value="1"/>
</dbReference>
<keyword evidence="2" id="KW-0472">Membrane</keyword>
<evidence type="ECO:0000259" key="4">
    <source>
        <dbReference type="PROSITE" id="PS50234"/>
    </source>
</evidence>
<evidence type="ECO:0000256" key="2">
    <source>
        <dbReference type="SAM" id="Phobius"/>
    </source>
</evidence>
<dbReference type="InterPro" id="IPR051172">
    <property type="entry name" value="Chlamydia_OmcB"/>
</dbReference>
<feature type="region of interest" description="Disordered" evidence="1">
    <location>
        <begin position="700"/>
        <end position="743"/>
    </location>
</feature>
<dbReference type="InterPro" id="IPR057687">
    <property type="entry name" value="DUF7927"/>
</dbReference>
<keyword evidence="6" id="KW-1185">Reference proteome</keyword>
<comment type="caution">
    <text evidence="5">The sequence shown here is derived from an EMBL/GenBank/DDBJ whole genome shotgun (WGS) entry which is preliminary data.</text>
</comment>
<keyword evidence="3" id="KW-0732">Signal</keyword>
<evidence type="ECO:0000256" key="1">
    <source>
        <dbReference type="SAM" id="MobiDB-lite"/>
    </source>
</evidence>
<dbReference type="SUPFAM" id="SSF53300">
    <property type="entry name" value="vWA-like"/>
    <property type="match status" value="1"/>
</dbReference>
<keyword evidence="2" id="KW-1133">Transmembrane helix</keyword>
<name>A0A560WDT1_9MICO</name>
<feature type="region of interest" description="Disordered" evidence="1">
    <location>
        <begin position="1270"/>
        <end position="1298"/>
    </location>
</feature>
<feature type="compositionally biased region" description="Basic and acidic residues" evidence="1">
    <location>
        <begin position="1536"/>
        <end position="1566"/>
    </location>
</feature>
<dbReference type="InterPro" id="IPR002035">
    <property type="entry name" value="VWF_A"/>
</dbReference>
<feature type="compositionally biased region" description="Pro residues" evidence="1">
    <location>
        <begin position="1567"/>
        <end position="1583"/>
    </location>
</feature>
<dbReference type="Pfam" id="PF25549">
    <property type="entry name" value="DUF7927"/>
    <property type="match status" value="4"/>
</dbReference>
<feature type="compositionally biased region" description="Low complexity" evidence="1">
    <location>
        <begin position="708"/>
        <end position="719"/>
    </location>
</feature>
<dbReference type="PANTHER" id="PTHR34819:SF3">
    <property type="entry name" value="CELL SURFACE PROTEIN"/>
    <property type="match status" value="1"/>
</dbReference>
<dbReference type="InterPro" id="IPR048834">
    <property type="entry name" value="SpaA_pre-album"/>
</dbReference>
<dbReference type="PROSITE" id="PS50234">
    <property type="entry name" value="VWFA"/>
    <property type="match status" value="1"/>
</dbReference>
<keyword evidence="2" id="KW-0812">Transmembrane</keyword>
<dbReference type="Pfam" id="PF20674">
    <property type="entry name" value="SpaA_3"/>
    <property type="match status" value="1"/>
</dbReference>
<dbReference type="InterPro" id="IPR036465">
    <property type="entry name" value="vWFA_dom_sf"/>
</dbReference>
<dbReference type="EMBL" id="VIUW01000002">
    <property type="protein sequence ID" value="TWD15827.1"/>
    <property type="molecule type" value="Genomic_DNA"/>
</dbReference>
<evidence type="ECO:0000256" key="3">
    <source>
        <dbReference type="SAM" id="SignalP"/>
    </source>
</evidence>
<proteinExistence type="predicted"/>
<reference evidence="5 6" key="1">
    <citation type="submission" date="2019-06" db="EMBL/GenBank/DDBJ databases">
        <title>Sequencing the genomes of 1000 actinobacteria strains.</title>
        <authorList>
            <person name="Klenk H.-P."/>
        </authorList>
    </citation>
    <scope>NUCLEOTIDE SEQUENCE [LARGE SCALE GENOMIC DNA]</scope>
    <source>
        <strain evidence="5 6">DSM 18935</strain>
    </source>
</reference>